<dbReference type="EMBL" id="JAGPYM010000003">
    <property type="protein sequence ID" value="KAH6897347.1"/>
    <property type="molecule type" value="Genomic_DNA"/>
</dbReference>
<dbReference type="GO" id="GO:0016788">
    <property type="term" value="F:hydrolase activity, acting on ester bonds"/>
    <property type="evidence" value="ECO:0007669"/>
    <property type="project" value="InterPro"/>
</dbReference>
<keyword evidence="1" id="KW-0378">Hydrolase</keyword>
<evidence type="ECO:0000313" key="4">
    <source>
        <dbReference type="Proteomes" id="UP000777438"/>
    </source>
</evidence>
<dbReference type="InterPro" id="IPR051058">
    <property type="entry name" value="GDSL_Est/Lipase"/>
</dbReference>
<dbReference type="Pfam" id="PF00657">
    <property type="entry name" value="Lipase_GDSL"/>
    <property type="match status" value="1"/>
</dbReference>
<evidence type="ECO:0000256" key="2">
    <source>
        <dbReference type="SAM" id="SignalP"/>
    </source>
</evidence>
<dbReference type="InterPro" id="IPR001087">
    <property type="entry name" value="GDSL"/>
</dbReference>
<dbReference type="PANTHER" id="PTHR45648:SF22">
    <property type="entry name" value="GDSL LIPASE_ACYLHYDROLASE FAMILY PROTEIN (AFU_ORTHOLOGUE AFUA_4G14700)"/>
    <property type="match status" value="1"/>
</dbReference>
<proteinExistence type="predicted"/>
<keyword evidence="4" id="KW-1185">Reference proteome</keyword>
<gene>
    <name evidence="3" type="ORF">B0T10DRAFT_183007</name>
</gene>
<dbReference type="PANTHER" id="PTHR45648">
    <property type="entry name" value="GDSL LIPASE/ACYLHYDROLASE FAMILY PROTEIN (AFU_ORTHOLOGUE AFUA_4G14700)"/>
    <property type="match status" value="1"/>
</dbReference>
<comment type="caution">
    <text evidence="3">The sequence shown here is derived from an EMBL/GenBank/DDBJ whole genome shotgun (WGS) entry which is preliminary data.</text>
</comment>
<protein>
    <submittedName>
        <fullName evidence="3">Carbohydrate esterase family 16 protein</fullName>
    </submittedName>
</protein>
<name>A0A9P8WFE1_9HYPO</name>
<dbReference type="Gene3D" id="3.40.50.1110">
    <property type="entry name" value="SGNH hydrolase"/>
    <property type="match status" value="1"/>
</dbReference>
<organism evidence="3 4">
    <name type="scientific">Thelonectria olida</name>
    <dbReference type="NCBI Taxonomy" id="1576542"/>
    <lineage>
        <taxon>Eukaryota</taxon>
        <taxon>Fungi</taxon>
        <taxon>Dikarya</taxon>
        <taxon>Ascomycota</taxon>
        <taxon>Pezizomycotina</taxon>
        <taxon>Sordariomycetes</taxon>
        <taxon>Hypocreomycetidae</taxon>
        <taxon>Hypocreales</taxon>
        <taxon>Nectriaceae</taxon>
        <taxon>Thelonectria</taxon>
    </lineage>
</organism>
<dbReference type="OrthoDB" id="1600564at2759"/>
<evidence type="ECO:0000256" key="1">
    <source>
        <dbReference type="ARBA" id="ARBA00022801"/>
    </source>
</evidence>
<feature type="signal peptide" evidence="2">
    <location>
        <begin position="1"/>
        <end position="18"/>
    </location>
</feature>
<accession>A0A9P8WFE1</accession>
<dbReference type="SUPFAM" id="SSF52266">
    <property type="entry name" value="SGNH hydrolase"/>
    <property type="match status" value="1"/>
</dbReference>
<evidence type="ECO:0000313" key="3">
    <source>
        <dbReference type="EMBL" id="KAH6897347.1"/>
    </source>
</evidence>
<keyword evidence="2" id="KW-0732">Signal</keyword>
<reference evidence="3 4" key="1">
    <citation type="journal article" date="2021" name="Nat. Commun.">
        <title>Genetic determinants of endophytism in the Arabidopsis root mycobiome.</title>
        <authorList>
            <person name="Mesny F."/>
            <person name="Miyauchi S."/>
            <person name="Thiergart T."/>
            <person name="Pickel B."/>
            <person name="Atanasova L."/>
            <person name="Karlsson M."/>
            <person name="Huettel B."/>
            <person name="Barry K.W."/>
            <person name="Haridas S."/>
            <person name="Chen C."/>
            <person name="Bauer D."/>
            <person name="Andreopoulos W."/>
            <person name="Pangilinan J."/>
            <person name="LaButti K."/>
            <person name="Riley R."/>
            <person name="Lipzen A."/>
            <person name="Clum A."/>
            <person name="Drula E."/>
            <person name="Henrissat B."/>
            <person name="Kohler A."/>
            <person name="Grigoriev I.V."/>
            <person name="Martin F.M."/>
            <person name="Hacquard S."/>
        </authorList>
    </citation>
    <scope>NUCLEOTIDE SEQUENCE [LARGE SCALE GENOMIC DNA]</scope>
    <source>
        <strain evidence="3 4">MPI-CAGE-CH-0241</strain>
    </source>
</reference>
<feature type="chain" id="PRO_5040392130" evidence="2">
    <location>
        <begin position="19"/>
        <end position="345"/>
    </location>
</feature>
<dbReference type="Proteomes" id="UP000777438">
    <property type="component" value="Unassembled WGS sequence"/>
</dbReference>
<dbReference type="InterPro" id="IPR036514">
    <property type="entry name" value="SGNH_hydro_sf"/>
</dbReference>
<sequence>MKLTTIATALAAFWVVSGSPVETLEDQALEQTEGVKDLSGVEEWDIEKPKVKRAYIFAFGDSYTRTGWDPTCEVPTDENPIANPLPGITSSGGLNWLGFLVSVFNDHPIWLYNYARGGAVVKRELVSTKEKPVKESTMDFVIQVDMFVNAVGHKPDWAPWDSSNGIAAIWVGGNDIFRTFALANLDVHKEVVAEYINQVNRMYKVGVRKFIFLNIGPTYLTPLRNFPETRDYQKRAFAVDDMNELLTVAFAEYAKKVGDIKYKFVSTYGAFVTAFQNPHEFGAKNNSCFGHATECLWWNKYHPAIEINKLVAIDIVKTWDGPPFHCPDSVKACTSTPAPTPMKHY</sequence>
<dbReference type="AlphaFoldDB" id="A0A9P8WFE1"/>